<protein>
    <submittedName>
        <fullName evidence="2">CACTA en-spm transposon protein</fullName>
    </submittedName>
</protein>
<feature type="compositionally biased region" description="Low complexity" evidence="1">
    <location>
        <begin position="262"/>
        <end position="276"/>
    </location>
</feature>
<feature type="region of interest" description="Disordered" evidence="1">
    <location>
        <begin position="246"/>
        <end position="276"/>
    </location>
</feature>
<evidence type="ECO:0000313" key="4">
    <source>
        <dbReference type="Proteomes" id="UP000321393"/>
    </source>
</evidence>
<dbReference type="Proteomes" id="UP000321947">
    <property type="component" value="Unassembled WGS sequence"/>
</dbReference>
<dbReference type="Proteomes" id="UP000321393">
    <property type="component" value="Unassembled WGS sequence"/>
</dbReference>
<dbReference type="EMBL" id="SSTD01008307">
    <property type="protein sequence ID" value="TYK16552.1"/>
    <property type="molecule type" value="Genomic_DNA"/>
</dbReference>
<dbReference type="EMBL" id="SSTE01014791">
    <property type="protein sequence ID" value="KAA0044918.1"/>
    <property type="molecule type" value="Genomic_DNA"/>
</dbReference>
<dbReference type="AlphaFoldDB" id="A0A5A7TPU4"/>
<proteinExistence type="predicted"/>
<comment type="caution">
    <text evidence="2">The sequence shown here is derived from an EMBL/GenBank/DDBJ whole genome shotgun (WGS) entry which is preliminary data.</text>
</comment>
<evidence type="ECO:0000313" key="2">
    <source>
        <dbReference type="EMBL" id="KAA0044918.1"/>
    </source>
</evidence>
<sequence length="276" mass="31321">MHLNVLEIVVSHQVDDLIEDDILCRTDVDPTIVKRPVVCHVTNDFIDDVDEHLSHASDDNELYIMSSSYPHNNFLETNAMFLEFADNLDNLTEGSSLMGENSASGHIQMMIAPGAENSIFSYVVRFSQQFFVFDFNDQAMNRFVKHQMLSTFKEFWGDYHRHFKKYDDPEEEQSRANKAARQKSSLTIIAARQSRFYNNSMSSLSKEGSRSIVRSCFRKHTFNLGQGNQPLSEDEICDQVLGRQPSYSKGLGLRSKPKARKTTSASSSSTSCSQST</sequence>
<evidence type="ECO:0000313" key="5">
    <source>
        <dbReference type="Proteomes" id="UP000321947"/>
    </source>
</evidence>
<evidence type="ECO:0000256" key="1">
    <source>
        <dbReference type="SAM" id="MobiDB-lite"/>
    </source>
</evidence>
<reference evidence="4 5" key="1">
    <citation type="submission" date="2019-08" db="EMBL/GenBank/DDBJ databases">
        <title>Draft genome sequences of two oriental melons (Cucumis melo L. var makuwa).</title>
        <authorList>
            <person name="Kwon S.-Y."/>
        </authorList>
    </citation>
    <scope>NUCLEOTIDE SEQUENCE [LARGE SCALE GENOMIC DNA]</scope>
    <source>
        <strain evidence="5">cv. Chang Bougi</strain>
        <strain evidence="4">cv. SW 3</strain>
        <tissue evidence="2">Leaf</tissue>
    </source>
</reference>
<name>A0A5A7TPU4_CUCMM</name>
<dbReference type="OrthoDB" id="1921870at2759"/>
<accession>A0A5A7TPU4</accession>
<evidence type="ECO:0000313" key="3">
    <source>
        <dbReference type="EMBL" id="TYK16552.1"/>
    </source>
</evidence>
<organism evidence="2 4">
    <name type="scientific">Cucumis melo var. makuwa</name>
    <name type="common">Oriental melon</name>
    <dbReference type="NCBI Taxonomy" id="1194695"/>
    <lineage>
        <taxon>Eukaryota</taxon>
        <taxon>Viridiplantae</taxon>
        <taxon>Streptophyta</taxon>
        <taxon>Embryophyta</taxon>
        <taxon>Tracheophyta</taxon>
        <taxon>Spermatophyta</taxon>
        <taxon>Magnoliopsida</taxon>
        <taxon>eudicotyledons</taxon>
        <taxon>Gunneridae</taxon>
        <taxon>Pentapetalae</taxon>
        <taxon>rosids</taxon>
        <taxon>fabids</taxon>
        <taxon>Cucurbitales</taxon>
        <taxon>Cucurbitaceae</taxon>
        <taxon>Benincaseae</taxon>
        <taxon>Cucumis</taxon>
    </lineage>
</organism>
<gene>
    <name evidence="3" type="ORF">E5676_scaffold21G003710</name>
    <name evidence="2" type="ORF">E6C27_scaffold74G002130</name>
</gene>